<feature type="compositionally biased region" description="Acidic residues" evidence="1">
    <location>
        <begin position="438"/>
        <end position="449"/>
    </location>
</feature>
<evidence type="ECO:0000313" key="3">
    <source>
        <dbReference type="Proteomes" id="UP000218209"/>
    </source>
</evidence>
<organism evidence="2 3">
    <name type="scientific">Porphyra umbilicalis</name>
    <name type="common">Purple laver</name>
    <name type="synonym">Red alga</name>
    <dbReference type="NCBI Taxonomy" id="2786"/>
    <lineage>
        <taxon>Eukaryota</taxon>
        <taxon>Rhodophyta</taxon>
        <taxon>Bangiophyceae</taxon>
        <taxon>Bangiales</taxon>
        <taxon>Bangiaceae</taxon>
        <taxon>Porphyra</taxon>
    </lineage>
</organism>
<feature type="region of interest" description="Disordered" evidence="1">
    <location>
        <begin position="1"/>
        <end position="70"/>
    </location>
</feature>
<feature type="compositionally biased region" description="Polar residues" evidence="1">
    <location>
        <begin position="46"/>
        <end position="57"/>
    </location>
</feature>
<dbReference type="Proteomes" id="UP000218209">
    <property type="component" value="Unassembled WGS sequence"/>
</dbReference>
<gene>
    <name evidence="2" type="ORF">BU14_0492s0008</name>
</gene>
<feature type="compositionally biased region" description="Low complexity" evidence="1">
    <location>
        <begin position="85"/>
        <end position="98"/>
    </location>
</feature>
<feature type="compositionally biased region" description="Basic and acidic residues" evidence="1">
    <location>
        <begin position="351"/>
        <end position="368"/>
    </location>
</feature>
<dbReference type="EMBL" id="KV919101">
    <property type="protein sequence ID" value="OSX71888.1"/>
    <property type="molecule type" value="Genomic_DNA"/>
</dbReference>
<feature type="compositionally biased region" description="Low complexity" evidence="1">
    <location>
        <begin position="466"/>
        <end position="480"/>
    </location>
</feature>
<feature type="region of interest" description="Disordered" evidence="1">
    <location>
        <begin position="562"/>
        <end position="583"/>
    </location>
</feature>
<evidence type="ECO:0000313" key="2">
    <source>
        <dbReference type="EMBL" id="OSX71888.1"/>
    </source>
</evidence>
<proteinExistence type="predicted"/>
<feature type="region of interest" description="Disordered" evidence="1">
    <location>
        <begin position="209"/>
        <end position="238"/>
    </location>
</feature>
<reference evidence="2 3" key="1">
    <citation type="submission" date="2017-03" db="EMBL/GenBank/DDBJ databases">
        <title>WGS assembly of Porphyra umbilicalis.</title>
        <authorList>
            <person name="Brawley S.H."/>
            <person name="Blouin N.A."/>
            <person name="Ficko-Blean E."/>
            <person name="Wheeler G.L."/>
            <person name="Lohr M."/>
            <person name="Goodson H.V."/>
            <person name="Jenkins J.W."/>
            <person name="Blaby-Haas C.E."/>
            <person name="Helliwell K.E."/>
            <person name="Chan C."/>
            <person name="Marriage T."/>
            <person name="Bhattacharya D."/>
            <person name="Klein A.S."/>
            <person name="Badis Y."/>
            <person name="Brodie J."/>
            <person name="Cao Y."/>
            <person name="Collen J."/>
            <person name="Dittami S.M."/>
            <person name="Gachon C.M."/>
            <person name="Green B.R."/>
            <person name="Karpowicz S."/>
            <person name="Kim J.W."/>
            <person name="Kudahl U."/>
            <person name="Lin S."/>
            <person name="Michel G."/>
            <person name="Mittag M."/>
            <person name="Olson B.J."/>
            <person name="Pangilinan J."/>
            <person name="Peng Y."/>
            <person name="Qiu H."/>
            <person name="Shu S."/>
            <person name="Singer J.T."/>
            <person name="Smith A.G."/>
            <person name="Sprecher B.N."/>
            <person name="Wagner V."/>
            <person name="Wang W."/>
            <person name="Wang Z.-Y."/>
            <person name="Yan J."/>
            <person name="Yarish C."/>
            <person name="Zoeuner-Riek S."/>
            <person name="Zhuang Y."/>
            <person name="Zou Y."/>
            <person name="Lindquist E.A."/>
            <person name="Grimwood J."/>
            <person name="Barry K."/>
            <person name="Rokhsar D.S."/>
            <person name="Schmutz J."/>
            <person name="Stiller J.W."/>
            <person name="Grossman A.R."/>
            <person name="Prochnik S.E."/>
        </authorList>
    </citation>
    <scope>NUCLEOTIDE SEQUENCE [LARGE SCALE GENOMIC DNA]</scope>
    <source>
        <strain evidence="2">4086291</strain>
    </source>
</reference>
<protein>
    <submittedName>
        <fullName evidence="2">Uncharacterized protein</fullName>
    </submittedName>
</protein>
<dbReference type="AlphaFoldDB" id="A0A1X6NTG3"/>
<feature type="region of interest" description="Disordered" evidence="1">
    <location>
        <begin position="315"/>
        <end position="409"/>
    </location>
</feature>
<feature type="region of interest" description="Disordered" evidence="1">
    <location>
        <begin position="427"/>
        <end position="530"/>
    </location>
</feature>
<sequence>MAGFNNSGGPASPAAPTPPADAPCASTEDEITPVTDHPAAAPAVSTPHTQTAQNTSLPGALEEPVRQQTEEDRLRAALNHLRGEAAAARSAAARGQAQNKSGRGTRGVSWIDAERNVLAAVYKEATLNALKMTGHPSPEQLVNAAKAKYNGLNPYDGLNPAVAAKLSCPPLSNWRILKELDKFSGGATIAALGVTAAAQGVSAADHADADPLTLSGGAEAEGRDEGDGHSPLSSTFARGKTMFQDRPVGNKAAKAALRADLHLHREAASNAAALESLAKSAVERNTLAFWSRPEVANSADGRKWWAIEMRKRLKTSEDNESDDMTNGVGHSSWRDDMNVDVGAATASGGRRGGDGSRRLGDGGRRDNEEVYFMGDDYYHVEPPPQTAPVTTPTTPALDASAMDPPAPSTPIEAAAEEAAAMIAAAAARTDSDVSCAELSDDADKDEEEPDQPRAGGRTSRGHATTSAVAQWAGASAQGGSDVHLDSDFATDALLDGDYQSGRNRRGRIATTGARPPLPPRRLGTGRRARSAASLAYAEVTCSSSSSSSSEDEKGCDDQEDLCTAAAPHRGRAVQNGRLRRGRL</sequence>
<evidence type="ECO:0000256" key="1">
    <source>
        <dbReference type="SAM" id="MobiDB-lite"/>
    </source>
</evidence>
<feature type="region of interest" description="Disordered" evidence="1">
    <location>
        <begin position="85"/>
        <end position="106"/>
    </location>
</feature>
<accession>A0A1X6NTG3</accession>
<keyword evidence="3" id="KW-1185">Reference proteome</keyword>
<name>A0A1X6NTG3_PORUM</name>